<evidence type="ECO:0000313" key="2">
    <source>
        <dbReference type="EMBL" id="CEK96763.1"/>
    </source>
</evidence>
<name>A0A0B7BUS6_9EUPU</name>
<dbReference type="EMBL" id="HACG01049898">
    <property type="protein sequence ID" value="CEK96763.1"/>
    <property type="molecule type" value="Transcribed_RNA"/>
</dbReference>
<dbReference type="AlphaFoldDB" id="A0A0B7BUS6"/>
<gene>
    <name evidence="2" type="primary">ORF213376</name>
</gene>
<accession>A0A0B7BUS6</accession>
<evidence type="ECO:0000256" key="1">
    <source>
        <dbReference type="SAM" id="MobiDB-lite"/>
    </source>
</evidence>
<feature type="non-terminal residue" evidence="2">
    <location>
        <position position="58"/>
    </location>
</feature>
<feature type="region of interest" description="Disordered" evidence="1">
    <location>
        <begin position="1"/>
        <end position="28"/>
    </location>
</feature>
<sequence>MISSTHVHINQTKGDVHSDEQQNQMKRKQNVDLDMKFVAFPFTELRYQPQQTSCRFSR</sequence>
<feature type="compositionally biased region" description="Polar residues" evidence="1">
    <location>
        <begin position="1"/>
        <end position="13"/>
    </location>
</feature>
<protein>
    <submittedName>
        <fullName evidence="2">Uncharacterized protein</fullName>
    </submittedName>
</protein>
<reference evidence="2" key="1">
    <citation type="submission" date="2014-12" db="EMBL/GenBank/DDBJ databases">
        <title>Insight into the proteome of Arion vulgaris.</title>
        <authorList>
            <person name="Aradska J."/>
            <person name="Bulat T."/>
            <person name="Smidak R."/>
            <person name="Sarate P."/>
            <person name="Gangsoo J."/>
            <person name="Sialana F."/>
            <person name="Bilban M."/>
            <person name="Lubec G."/>
        </authorList>
    </citation>
    <scope>NUCLEOTIDE SEQUENCE</scope>
    <source>
        <tissue evidence="2">Skin</tissue>
    </source>
</reference>
<organism evidence="2">
    <name type="scientific">Arion vulgaris</name>
    <dbReference type="NCBI Taxonomy" id="1028688"/>
    <lineage>
        <taxon>Eukaryota</taxon>
        <taxon>Metazoa</taxon>
        <taxon>Spiralia</taxon>
        <taxon>Lophotrochozoa</taxon>
        <taxon>Mollusca</taxon>
        <taxon>Gastropoda</taxon>
        <taxon>Heterobranchia</taxon>
        <taxon>Euthyneura</taxon>
        <taxon>Panpulmonata</taxon>
        <taxon>Eupulmonata</taxon>
        <taxon>Stylommatophora</taxon>
        <taxon>Helicina</taxon>
        <taxon>Arionoidea</taxon>
        <taxon>Arionidae</taxon>
        <taxon>Arion</taxon>
    </lineage>
</organism>
<proteinExistence type="predicted"/>